<evidence type="ECO:0000313" key="4">
    <source>
        <dbReference type="RefSeq" id="XP_055896541.1"/>
    </source>
</evidence>
<dbReference type="RefSeq" id="XP_055896543.1">
    <property type="nucleotide sequence ID" value="XM_056040568.1"/>
</dbReference>
<protein>
    <submittedName>
        <fullName evidence="3 4">Uncharacterized protein LOC129928090</fullName>
    </submittedName>
</protein>
<sequence length="371" mass="42461">MKRILDSSVSPQSPGPSEKPKQNLLATISSLSNEYRNVKETAPCSESVLQATSLFQLDNHNFRLNSEDQNEDTDLKEELRLSFLRCKKNPGHKKFIPTDCFTLNHLPETLQNADIYDLIKNISNLTVQVIVRYVSHCRPNFWPRTTRPFPFYQMIGSSCLRAASGFINEIYKCTNRKCPCQSCQHSDTPSTEYWGILLNTATHVVFDEMEARRTSIILYYDSEETPGISLNNITCVHASTETDLCQLKCVTCDKNLGDKLYQDWKKFYFSWDEVHNKYRESRDVEKACFIVSHPHGCSKQISFGKWYEKIMCNNDYNCRFTYRTATCPGTSGAIVCVLGYGSEFWNQIPHAGTTPTSRLNFSGEGEIWSDA</sequence>
<proteinExistence type="predicted"/>
<keyword evidence="2" id="KW-1185">Reference proteome</keyword>
<evidence type="ECO:0000313" key="2">
    <source>
        <dbReference type="Proteomes" id="UP001165740"/>
    </source>
</evidence>
<feature type="region of interest" description="Disordered" evidence="1">
    <location>
        <begin position="1"/>
        <end position="23"/>
    </location>
</feature>
<dbReference type="RefSeq" id="XP_055896542.1">
    <property type="nucleotide sequence ID" value="XM_056040567.1"/>
</dbReference>
<evidence type="ECO:0000313" key="3">
    <source>
        <dbReference type="RefSeq" id="XP_055896540.1"/>
    </source>
</evidence>
<dbReference type="AlphaFoldDB" id="A0A9W3BAR0"/>
<dbReference type="RefSeq" id="XP_055896541.1">
    <property type="nucleotide sequence ID" value="XM_056040566.1"/>
</dbReference>
<organism evidence="2 6">
    <name type="scientific">Biomphalaria glabrata</name>
    <name type="common">Bloodfluke planorb</name>
    <name type="synonym">Freshwater snail</name>
    <dbReference type="NCBI Taxonomy" id="6526"/>
    <lineage>
        <taxon>Eukaryota</taxon>
        <taxon>Metazoa</taxon>
        <taxon>Spiralia</taxon>
        <taxon>Lophotrochozoa</taxon>
        <taxon>Mollusca</taxon>
        <taxon>Gastropoda</taxon>
        <taxon>Heterobranchia</taxon>
        <taxon>Euthyneura</taxon>
        <taxon>Panpulmonata</taxon>
        <taxon>Hygrophila</taxon>
        <taxon>Lymnaeoidea</taxon>
        <taxon>Planorbidae</taxon>
        <taxon>Biomphalaria</taxon>
    </lineage>
</organism>
<accession>A0A9W3BAR0</accession>
<dbReference type="RefSeq" id="XP_055896540.1">
    <property type="nucleotide sequence ID" value="XM_056040565.1"/>
</dbReference>
<name>A0A9W3BAR0_BIOGL</name>
<dbReference type="OrthoDB" id="6045352at2759"/>
<gene>
    <name evidence="3 4 5 6" type="primary">LOC129928090</name>
</gene>
<dbReference type="Proteomes" id="UP001165740">
    <property type="component" value="Chromosome 9"/>
</dbReference>
<evidence type="ECO:0000313" key="5">
    <source>
        <dbReference type="RefSeq" id="XP_055896542.1"/>
    </source>
</evidence>
<evidence type="ECO:0000313" key="6">
    <source>
        <dbReference type="RefSeq" id="XP_055896543.1"/>
    </source>
</evidence>
<dbReference type="GeneID" id="129928090"/>
<evidence type="ECO:0000256" key="1">
    <source>
        <dbReference type="SAM" id="MobiDB-lite"/>
    </source>
</evidence>
<reference evidence="3 4" key="1">
    <citation type="submission" date="2025-04" db="UniProtKB">
        <authorList>
            <consortium name="RefSeq"/>
        </authorList>
    </citation>
    <scope>IDENTIFICATION</scope>
</reference>